<organism evidence="2 3">
    <name type="scientific">Tumebacillus avium</name>
    <dbReference type="NCBI Taxonomy" id="1903704"/>
    <lineage>
        <taxon>Bacteria</taxon>
        <taxon>Bacillati</taxon>
        <taxon>Bacillota</taxon>
        <taxon>Bacilli</taxon>
        <taxon>Bacillales</taxon>
        <taxon>Alicyclobacillaceae</taxon>
        <taxon>Tumebacillus</taxon>
    </lineage>
</organism>
<name>A0A1Y0IPP9_9BACL</name>
<reference evidence="3" key="1">
    <citation type="submission" date="2017-05" db="EMBL/GenBank/DDBJ databases">
        <authorList>
            <person name="Sung H."/>
        </authorList>
    </citation>
    <scope>NUCLEOTIDE SEQUENCE [LARGE SCALE GENOMIC DNA]</scope>
    <source>
        <strain evidence="3">AR23208</strain>
    </source>
</reference>
<keyword evidence="1" id="KW-0732">Signal</keyword>
<dbReference type="AlphaFoldDB" id="A0A1Y0IPP9"/>
<dbReference type="EMBL" id="CP021434">
    <property type="protein sequence ID" value="ARU61304.1"/>
    <property type="molecule type" value="Genomic_DNA"/>
</dbReference>
<gene>
    <name evidence="2" type="ORF">CBW65_10080</name>
</gene>
<feature type="chain" id="PRO_5011987842" evidence="1">
    <location>
        <begin position="27"/>
        <end position="332"/>
    </location>
</feature>
<dbReference type="KEGG" id="tum:CBW65_10080"/>
<evidence type="ECO:0000313" key="2">
    <source>
        <dbReference type="EMBL" id="ARU61304.1"/>
    </source>
</evidence>
<dbReference type="OrthoDB" id="3734014at2"/>
<protein>
    <submittedName>
        <fullName evidence="2">Uncharacterized protein</fullName>
    </submittedName>
</protein>
<sequence length="332" mass="37331">MNKTLKRLAMLGAVAAVTLSPLSVSAAQDKQYDPWLDKSVLHYLTNSADAKLLHDVEELQAAVGLTDAEVSALRGIANEEYSGLMHLKGMSDVYVKDKSLKHEEKVKKVEAMNYNGRHNAILAQTDAKVHALLGGRYKAFRDYINSWWAEDVKFRHAEKRGQINQQEYGYNGLLPEARAVSTVYSWATQYNPNTAGKVEVALPDKQLKFANLGWATTYTNPPYTVTVKNESNGTIRSGLRVDEVGPWNQDDNYWDANPRRIYSMLKYTSAWLDPGFEEAYMAYTENYNSGYDQFNRKVANKAGIDMSIEAAKLLGFSYLQNGWVTTTVTDLP</sequence>
<feature type="signal peptide" evidence="1">
    <location>
        <begin position="1"/>
        <end position="26"/>
    </location>
</feature>
<evidence type="ECO:0000256" key="1">
    <source>
        <dbReference type="SAM" id="SignalP"/>
    </source>
</evidence>
<proteinExistence type="predicted"/>
<evidence type="ECO:0000313" key="3">
    <source>
        <dbReference type="Proteomes" id="UP000195437"/>
    </source>
</evidence>
<accession>A0A1Y0IPP9</accession>
<keyword evidence="3" id="KW-1185">Reference proteome</keyword>
<dbReference type="RefSeq" id="WP_087456683.1">
    <property type="nucleotide sequence ID" value="NZ_CP021434.1"/>
</dbReference>
<dbReference type="Proteomes" id="UP000195437">
    <property type="component" value="Chromosome"/>
</dbReference>